<dbReference type="PROSITE" id="PS51677">
    <property type="entry name" value="NODB"/>
    <property type="match status" value="1"/>
</dbReference>
<dbReference type="Proteomes" id="UP001218218">
    <property type="component" value="Unassembled WGS sequence"/>
</dbReference>
<dbReference type="InterPro" id="IPR036779">
    <property type="entry name" value="LysM_dom_sf"/>
</dbReference>
<feature type="domain" description="LysM" evidence="11">
    <location>
        <begin position="207"/>
        <end position="253"/>
    </location>
</feature>
<evidence type="ECO:0000313" key="12">
    <source>
        <dbReference type="EMBL" id="KAJ7362377.1"/>
    </source>
</evidence>
<keyword evidence="6" id="KW-0472">Membrane</keyword>
<keyword evidence="13" id="KW-1185">Reference proteome</keyword>
<dbReference type="PROSITE" id="PS51782">
    <property type="entry name" value="LYSM"/>
    <property type="match status" value="3"/>
</dbReference>
<dbReference type="GO" id="GO:0016810">
    <property type="term" value="F:hydrolase activity, acting on carbon-nitrogen (but not peptide) bonds"/>
    <property type="evidence" value="ECO:0007669"/>
    <property type="project" value="InterPro"/>
</dbReference>
<proteinExistence type="predicted"/>
<evidence type="ECO:0000259" key="10">
    <source>
        <dbReference type="PROSITE" id="PS51677"/>
    </source>
</evidence>
<reference evidence="12" key="1">
    <citation type="submission" date="2023-03" db="EMBL/GenBank/DDBJ databases">
        <title>Massive genome expansion in bonnet fungi (Mycena s.s.) driven by repeated elements and novel gene families across ecological guilds.</title>
        <authorList>
            <consortium name="Lawrence Berkeley National Laboratory"/>
            <person name="Harder C.B."/>
            <person name="Miyauchi S."/>
            <person name="Viragh M."/>
            <person name="Kuo A."/>
            <person name="Thoen E."/>
            <person name="Andreopoulos B."/>
            <person name="Lu D."/>
            <person name="Skrede I."/>
            <person name="Drula E."/>
            <person name="Henrissat B."/>
            <person name="Morin E."/>
            <person name="Kohler A."/>
            <person name="Barry K."/>
            <person name="LaButti K."/>
            <person name="Morin E."/>
            <person name="Salamov A."/>
            <person name="Lipzen A."/>
            <person name="Mereny Z."/>
            <person name="Hegedus B."/>
            <person name="Baldrian P."/>
            <person name="Stursova M."/>
            <person name="Weitz H."/>
            <person name="Taylor A."/>
            <person name="Grigoriev I.V."/>
            <person name="Nagy L.G."/>
            <person name="Martin F."/>
            <person name="Kauserud H."/>
        </authorList>
    </citation>
    <scope>NUCLEOTIDE SEQUENCE</scope>
    <source>
        <strain evidence="12">CBHHK002</strain>
    </source>
</reference>
<evidence type="ECO:0000256" key="5">
    <source>
        <dbReference type="ARBA" id="ARBA00023026"/>
    </source>
</evidence>
<dbReference type="InterPro" id="IPR052210">
    <property type="entry name" value="LysM1-like"/>
</dbReference>
<gene>
    <name evidence="12" type="ORF">DFH08DRAFT_731761</name>
</gene>
<protein>
    <recommendedName>
        <fullName evidence="14">Chitin deacetylase</fullName>
    </recommendedName>
</protein>
<organism evidence="12 13">
    <name type="scientific">Mycena albidolilacea</name>
    <dbReference type="NCBI Taxonomy" id="1033008"/>
    <lineage>
        <taxon>Eukaryota</taxon>
        <taxon>Fungi</taxon>
        <taxon>Dikarya</taxon>
        <taxon>Basidiomycota</taxon>
        <taxon>Agaricomycotina</taxon>
        <taxon>Agaricomycetes</taxon>
        <taxon>Agaricomycetidae</taxon>
        <taxon>Agaricales</taxon>
        <taxon>Marasmiineae</taxon>
        <taxon>Mycenaceae</taxon>
        <taxon>Mycena</taxon>
    </lineage>
</organism>
<dbReference type="SUPFAM" id="SSF54106">
    <property type="entry name" value="LysM domain"/>
    <property type="match status" value="3"/>
</dbReference>
<dbReference type="GO" id="GO:0005886">
    <property type="term" value="C:plasma membrane"/>
    <property type="evidence" value="ECO:0007669"/>
    <property type="project" value="UniProtKB-SubCell"/>
</dbReference>
<keyword evidence="7" id="KW-0449">Lipoprotein</keyword>
<evidence type="ECO:0000256" key="8">
    <source>
        <dbReference type="ARBA" id="ARBA00023316"/>
    </source>
</evidence>
<dbReference type="Pfam" id="PF01476">
    <property type="entry name" value="LysM"/>
    <property type="match status" value="4"/>
</dbReference>
<dbReference type="GO" id="GO:0071555">
    <property type="term" value="P:cell wall organization"/>
    <property type="evidence" value="ECO:0007669"/>
    <property type="project" value="UniProtKB-KW"/>
</dbReference>
<evidence type="ECO:0000259" key="11">
    <source>
        <dbReference type="PROSITE" id="PS51782"/>
    </source>
</evidence>
<comment type="subcellular location">
    <subcellularLocation>
        <location evidence="1">Cell membrane</location>
        <topology evidence="1">Lipid-anchor</topology>
        <topology evidence="1">GPI-anchor</topology>
    </subcellularLocation>
</comment>
<comment type="caution">
    <text evidence="12">The sequence shown here is derived from an EMBL/GenBank/DDBJ whole genome shotgun (WGS) entry which is preliminary data.</text>
</comment>
<keyword evidence="4" id="KW-0147">Chitin-binding</keyword>
<evidence type="ECO:0008006" key="14">
    <source>
        <dbReference type="Google" id="ProtNLM"/>
    </source>
</evidence>
<evidence type="ECO:0000256" key="1">
    <source>
        <dbReference type="ARBA" id="ARBA00004609"/>
    </source>
</evidence>
<keyword evidence="3" id="KW-0325">Glycoprotein</keyword>
<dbReference type="AlphaFoldDB" id="A0AAD7ALQ9"/>
<feature type="compositionally biased region" description="Low complexity" evidence="9">
    <location>
        <begin position="155"/>
        <end position="199"/>
    </location>
</feature>
<dbReference type="SUPFAM" id="SSF88713">
    <property type="entry name" value="Glycoside hydrolase/deacetylase"/>
    <property type="match status" value="1"/>
</dbReference>
<dbReference type="InterPro" id="IPR018392">
    <property type="entry name" value="LysM"/>
</dbReference>
<evidence type="ECO:0000256" key="3">
    <source>
        <dbReference type="ARBA" id="ARBA00022622"/>
    </source>
</evidence>
<dbReference type="PANTHER" id="PTHR34997:SF1">
    <property type="entry name" value="PEPTIDOGLYCAN-BINDING LYSIN DOMAIN"/>
    <property type="match status" value="1"/>
</dbReference>
<dbReference type="InterPro" id="IPR002509">
    <property type="entry name" value="NODB_dom"/>
</dbReference>
<feature type="domain" description="NodB homology" evidence="10">
    <location>
        <begin position="1"/>
        <end position="105"/>
    </location>
</feature>
<evidence type="ECO:0000256" key="9">
    <source>
        <dbReference type="SAM" id="MobiDB-lite"/>
    </source>
</evidence>
<dbReference type="PANTHER" id="PTHR34997">
    <property type="entry name" value="AM15"/>
    <property type="match status" value="1"/>
</dbReference>
<keyword evidence="5" id="KW-0843">Virulence</keyword>
<dbReference type="Gene3D" id="3.10.350.10">
    <property type="entry name" value="LysM domain"/>
    <property type="match status" value="3"/>
</dbReference>
<accession>A0AAD7ALQ9</accession>
<sequence length="406" mass="40702">MFRMEEAFSRIIGIRPAFMRPPYGDYNSNIQSVAAARGQSLALWDWDTGDADGNTTAQSEAVYNDVANAKVQNALILEHETEETTANTLVPFAIKLFQSKGYNLVTMAQCLGVDPYQAVGVPQQRSSSWTCNGTPDPGEACGGSIACETGTPVFSSTATSGPTSTPKSSGPTSTPTSSSPTSTPMSSGPTSTTTSAGSTPSGGGCTITYIVVSGDTCSAIESRTGVSDAQLHALNPVINSGCTNLQIGQNLCLGTGGAGGGCAQTYAVVSGDTCSVIESRTGVSDAQLHALNPGINSGCTNLQVGQTLCLPGGAGGGGGGGGGCARTYTVVSGDTCSAIESRTGVSDAQLHALNPAINSGCTNLQVGQNLCLSGGGGGCAQTYTVVSGDTCSAVESKTGVSDTCTR</sequence>
<dbReference type="GO" id="GO:0008061">
    <property type="term" value="F:chitin binding"/>
    <property type="evidence" value="ECO:0007669"/>
    <property type="project" value="UniProtKB-KW"/>
</dbReference>
<evidence type="ECO:0000256" key="4">
    <source>
        <dbReference type="ARBA" id="ARBA00022669"/>
    </source>
</evidence>
<name>A0AAD7ALQ9_9AGAR</name>
<feature type="region of interest" description="Disordered" evidence="9">
    <location>
        <begin position="152"/>
        <end position="200"/>
    </location>
</feature>
<dbReference type="Gene3D" id="3.20.20.370">
    <property type="entry name" value="Glycoside hydrolase/deacetylase"/>
    <property type="match status" value="1"/>
</dbReference>
<dbReference type="CDD" id="cd00118">
    <property type="entry name" value="LysM"/>
    <property type="match status" value="4"/>
</dbReference>
<feature type="domain" description="LysM" evidence="11">
    <location>
        <begin position="264"/>
        <end position="310"/>
    </location>
</feature>
<evidence type="ECO:0000256" key="2">
    <source>
        <dbReference type="ARBA" id="ARBA00022475"/>
    </source>
</evidence>
<feature type="domain" description="LysM" evidence="11">
    <location>
        <begin position="326"/>
        <end position="372"/>
    </location>
</feature>
<keyword evidence="8" id="KW-0961">Cell wall biogenesis/degradation</keyword>
<dbReference type="EMBL" id="JARIHO010000004">
    <property type="protein sequence ID" value="KAJ7362377.1"/>
    <property type="molecule type" value="Genomic_DNA"/>
</dbReference>
<dbReference type="GO" id="GO:0098552">
    <property type="term" value="C:side of membrane"/>
    <property type="evidence" value="ECO:0007669"/>
    <property type="project" value="UniProtKB-KW"/>
</dbReference>
<dbReference type="InterPro" id="IPR011330">
    <property type="entry name" value="Glyco_hydro/deAcase_b/a-brl"/>
</dbReference>
<evidence type="ECO:0000256" key="7">
    <source>
        <dbReference type="ARBA" id="ARBA00023288"/>
    </source>
</evidence>
<dbReference type="GO" id="GO:0005975">
    <property type="term" value="P:carbohydrate metabolic process"/>
    <property type="evidence" value="ECO:0007669"/>
    <property type="project" value="InterPro"/>
</dbReference>
<dbReference type="SMART" id="SM00257">
    <property type="entry name" value="LysM"/>
    <property type="match status" value="3"/>
</dbReference>
<keyword evidence="2" id="KW-1003">Cell membrane</keyword>
<evidence type="ECO:0000256" key="6">
    <source>
        <dbReference type="ARBA" id="ARBA00023136"/>
    </source>
</evidence>
<keyword evidence="3" id="KW-0336">GPI-anchor</keyword>
<evidence type="ECO:0000313" key="13">
    <source>
        <dbReference type="Proteomes" id="UP001218218"/>
    </source>
</evidence>